<evidence type="ECO:0000256" key="5">
    <source>
        <dbReference type="ARBA" id="ARBA00022840"/>
    </source>
</evidence>
<evidence type="ECO:0000313" key="11">
    <source>
        <dbReference type="EMBL" id="VDK20637.1"/>
    </source>
</evidence>
<dbReference type="WBParaSite" id="TASK_0000031401-mRNA-1">
    <property type="protein sequence ID" value="TASK_0000031401-mRNA-1"/>
    <property type="gene ID" value="TASK_0000031401"/>
</dbReference>
<dbReference type="PANTHER" id="PTHR47959">
    <property type="entry name" value="ATP-DEPENDENT RNA HELICASE RHLE-RELATED"/>
    <property type="match status" value="1"/>
</dbReference>
<dbReference type="GO" id="GO:0003724">
    <property type="term" value="F:RNA helicase activity"/>
    <property type="evidence" value="ECO:0007669"/>
    <property type="project" value="UniProtKB-EC"/>
</dbReference>
<evidence type="ECO:0000256" key="2">
    <source>
        <dbReference type="ARBA" id="ARBA00022741"/>
    </source>
</evidence>
<dbReference type="GO" id="GO:0016787">
    <property type="term" value="F:hydrolase activity"/>
    <property type="evidence" value="ECO:0007669"/>
    <property type="project" value="UniProtKB-KW"/>
</dbReference>
<name>A0A0R3VSY7_TAEAS</name>
<dbReference type="InterPro" id="IPR011545">
    <property type="entry name" value="DEAD/DEAH_box_helicase_dom"/>
</dbReference>
<dbReference type="SMART" id="SM00487">
    <property type="entry name" value="DEXDc"/>
    <property type="match status" value="1"/>
</dbReference>
<dbReference type="GO" id="GO:0003676">
    <property type="term" value="F:nucleic acid binding"/>
    <property type="evidence" value="ECO:0007669"/>
    <property type="project" value="InterPro"/>
</dbReference>
<dbReference type="STRING" id="60517.A0A0R3VSY7"/>
<feature type="short sequence motif" description="Q motif" evidence="6">
    <location>
        <begin position="7"/>
        <end position="35"/>
    </location>
</feature>
<dbReference type="PROSITE" id="PS51192">
    <property type="entry name" value="HELICASE_ATP_BIND_1"/>
    <property type="match status" value="1"/>
</dbReference>
<evidence type="ECO:0000256" key="6">
    <source>
        <dbReference type="PROSITE-ProRule" id="PRU00552"/>
    </source>
</evidence>
<dbReference type="PROSITE" id="PS51195">
    <property type="entry name" value="Q_MOTIF"/>
    <property type="match status" value="1"/>
</dbReference>
<evidence type="ECO:0000313" key="13">
    <source>
        <dbReference type="WBParaSite" id="TASK_0000031401-mRNA-1"/>
    </source>
</evidence>
<evidence type="ECO:0000259" key="9">
    <source>
        <dbReference type="PROSITE" id="PS51194"/>
    </source>
</evidence>
<dbReference type="OrthoDB" id="10261904at2759"/>
<proteinExistence type="inferred from homology"/>
<dbReference type="SUPFAM" id="SSF52540">
    <property type="entry name" value="P-loop containing nucleoside triphosphate hydrolases"/>
    <property type="match status" value="1"/>
</dbReference>
<keyword evidence="2 7" id="KW-0547">Nucleotide-binding</keyword>
<dbReference type="SMART" id="SM00490">
    <property type="entry name" value="HELICc"/>
    <property type="match status" value="1"/>
</dbReference>
<evidence type="ECO:0000256" key="3">
    <source>
        <dbReference type="ARBA" id="ARBA00022801"/>
    </source>
</evidence>
<dbReference type="CDD" id="cd18787">
    <property type="entry name" value="SF2_C_DEAD"/>
    <property type="match status" value="1"/>
</dbReference>
<dbReference type="PANTHER" id="PTHR47959:SF24">
    <property type="entry name" value="ATP-DEPENDENT RNA HELICASE"/>
    <property type="match status" value="1"/>
</dbReference>
<dbReference type="Proteomes" id="UP000282613">
    <property type="component" value="Unassembled WGS sequence"/>
</dbReference>
<sequence>MSSKNVLSFKDLGLNDQVLLSAERLRWKCPTEIQAESIPYALKGRNLIALAETGSGKTGAYILPILQELMVSPKHYFALILAPTRELAAQVQAQCVALGHSIGLNTVLLVGGSPTTDQANLMAMKPPHILIATPGRFVDHLKRTKGFDEVKFKNLRFLVIDEADRMLGSDFESVIEKILIVLPPKRQTFLFSATMTEKAGMEFGILVGKLQRASLRDPVRISTRRSRFQTVESLRQYVLLVPQAELESYLVYLVRAAFSPLPSPINGLEAIKLVTDETDAINLESRGESMGSAIIFTRTRETSNKLSLLLRQFLTTPVITLNGDMPQAQRLGALGKFKRLPTSCLVATDVAARGLDIPQVGLVINYDVPLDAKTYMHRVGRTARAGRQGAALTLLTQFSVVFYLKEIENHLLTASSEAQQERDEESTKVPSLLEPGSVADAALEAAVAQIHEEVQASFALAGKVCSNSYLVMEFASIYYKLALDRGFSLFRFVIVVFKFLMVESLRRKPSKREAFVSVDDMKTPSTAEIAVPAGSRRQRTGWASEASAERKAQIAEVLAATSIPEGDVETDPPSISRGPMKSLKVRKGIKGKVSRDASTAGMSLKMVPMRNKKARKLFGRKKGRYHWYWLKTGVKNQRSSLTLQSELLISPPFKD</sequence>
<feature type="domain" description="DEAD-box RNA helicase Q" evidence="10">
    <location>
        <begin position="7"/>
        <end position="35"/>
    </location>
</feature>
<dbReference type="AlphaFoldDB" id="A0A0R3VSY7"/>
<feature type="domain" description="Helicase ATP-binding" evidence="8">
    <location>
        <begin position="38"/>
        <end position="213"/>
    </location>
</feature>
<dbReference type="Pfam" id="PF00271">
    <property type="entry name" value="Helicase_C"/>
    <property type="match status" value="1"/>
</dbReference>
<reference evidence="13" key="1">
    <citation type="submission" date="2016-03" db="UniProtKB">
        <authorList>
            <consortium name="WormBaseParasite"/>
        </authorList>
    </citation>
    <scope>IDENTIFICATION</scope>
</reference>
<dbReference type="InterPro" id="IPR000629">
    <property type="entry name" value="RNA-helicase_DEAD-box_CS"/>
</dbReference>
<dbReference type="EC" id="3.6.4.13" evidence="1"/>
<keyword evidence="12" id="KW-1185">Reference proteome</keyword>
<dbReference type="InterPro" id="IPR001650">
    <property type="entry name" value="Helicase_C-like"/>
</dbReference>
<dbReference type="GO" id="GO:0005829">
    <property type="term" value="C:cytosol"/>
    <property type="evidence" value="ECO:0007669"/>
    <property type="project" value="TreeGrafter"/>
</dbReference>
<accession>A0A0R3VSY7</accession>
<dbReference type="InterPro" id="IPR014001">
    <property type="entry name" value="Helicase_ATP-bd"/>
</dbReference>
<gene>
    <name evidence="11" type="ORF">TASK_LOCUS315</name>
</gene>
<dbReference type="PROSITE" id="PS00039">
    <property type="entry name" value="DEAD_ATP_HELICASE"/>
    <property type="match status" value="1"/>
</dbReference>
<evidence type="ECO:0000256" key="7">
    <source>
        <dbReference type="RuleBase" id="RU000492"/>
    </source>
</evidence>
<dbReference type="EMBL" id="UYRS01000035">
    <property type="protein sequence ID" value="VDK20637.1"/>
    <property type="molecule type" value="Genomic_DNA"/>
</dbReference>
<dbReference type="PROSITE" id="PS51194">
    <property type="entry name" value="HELICASE_CTER"/>
    <property type="match status" value="1"/>
</dbReference>
<keyword evidence="4 7" id="KW-0347">Helicase</keyword>
<keyword evidence="5 7" id="KW-0067">ATP-binding</keyword>
<dbReference type="Gene3D" id="3.40.50.300">
    <property type="entry name" value="P-loop containing nucleotide triphosphate hydrolases"/>
    <property type="match status" value="2"/>
</dbReference>
<reference evidence="11 12" key="2">
    <citation type="submission" date="2018-11" db="EMBL/GenBank/DDBJ databases">
        <authorList>
            <consortium name="Pathogen Informatics"/>
        </authorList>
    </citation>
    <scope>NUCLEOTIDE SEQUENCE [LARGE SCALE GENOMIC DNA]</scope>
</reference>
<organism evidence="13">
    <name type="scientific">Taenia asiatica</name>
    <name type="common">Asian tapeworm</name>
    <dbReference type="NCBI Taxonomy" id="60517"/>
    <lineage>
        <taxon>Eukaryota</taxon>
        <taxon>Metazoa</taxon>
        <taxon>Spiralia</taxon>
        <taxon>Lophotrochozoa</taxon>
        <taxon>Platyhelminthes</taxon>
        <taxon>Cestoda</taxon>
        <taxon>Eucestoda</taxon>
        <taxon>Cyclophyllidea</taxon>
        <taxon>Taeniidae</taxon>
        <taxon>Taenia</taxon>
    </lineage>
</organism>
<evidence type="ECO:0000313" key="12">
    <source>
        <dbReference type="Proteomes" id="UP000282613"/>
    </source>
</evidence>
<feature type="domain" description="Helicase C-terminal" evidence="9">
    <location>
        <begin position="282"/>
        <end position="426"/>
    </location>
</feature>
<evidence type="ECO:0000256" key="1">
    <source>
        <dbReference type="ARBA" id="ARBA00012552"/>
    </source>
</evidence>
<evidence type="ECO:0000259" key="8">
    <source>
        <dbReference type="PROSITE" id="PS51192"/>
    </source>
</evidence>
<comment type="similarity">
    <text evidence="7">Belongs to the DEAD box helicase family.</text>
</comment>
<evidence type="ECO:0000256" key="4">
    <source>
        <dbReference type="ARBA" id="ARBA00022806"/>
    </source>
</evidence>
<evidence type="ECO:0000259" key="10">
    <source>
        <dbReference type="PROSITE" id="PS51195"/>
    </source>
</evidence>
<dbReference type="InterPro" id="IPR014014">
    <property type="entry name" value="RNA_helicase_DEAD_Q_motif"/>
</dbReference>
<dbReference type="InterPro" id="IPR027417">
    <property type="entry name" value="P-loop_NTPase"/>
</dbReference>
<dbReference type="Pfam" id="PF00270">
    <property type="entry name" value="DEAD"/>
    <property type="match status" value="1"/>
</dbReference>
<protein>
    <recommendedName>
        <fullName evidence="1">RNA helicase</fullName>
        <ecNumber evidence="1">3.6.4.13</ecNumber>
    </recommendedName>
</protein>
<dbReference type="GO" id="GO:0005524">
    <property type="term" value="F:ATP binding"/>
    <property type="evidence" value="ECO:0007669"/>
    <property type="project" value="UniProtKB-KW"/>
</dbReference>
<dbReference type="InterPro" id="IPR050079">
    <property type="entry name" value="DEAD_box_RNA_helicase"/>
</dbReference>
<keyword evidence="3 7" id="KW-0378">Hydrolase</keyword>